<evidence type="ECO:0000259" key="1">
    <source>
        <dbReference type="Pfam" id="PF03968"/>
    </source>
</evidence>
<keyword evidence="3" id="KW-1185">Reference proteome</keyword>
<name>A0A348AP05_9FIRM</name>
<accession>A0A348AP05</accession>
<dbReference type="OrthoDB" id="1664915at2"/>
<evidence type="ECO:0000313" key="2">
    <source>
        <dbReference type="EMBL" id="BBB92803.1"/>
    </source>
</evidence>
<dbReference type="InterPro" id="IPR005653">
    <property type="entry name" value="OstA-like_N"/>
</dbReference>
<feature type="domain" description="Organic solvent tolerance-like N-terminal" evidence="1">
    <location>
        <begin position="26"/>
        <end position="154"/>
    </location>
</feature>
<dbReference type="Proteomes" id="UP000276437">
    <property type="component" value="Chromosome"/>
</dbReference>
<organism evidence="2 3">
    <name type="scientific">Methylomusa anaerophila</name>
    <dbReference type="NCBI Taxonomy" id="1930071"/>
    <lineage>
        <taxon>Bacteria</taxon>
        <taxon>Bacillati</taxon>
        <taxon>Bacillota</taxon>
        <taxon>Negativicutes</taxon>
        <taxon>Selenomonadales</taxon>
        <taxon>Sporomusaceae</taxon>
        <taxon>Methylomusa</taxon>
    </lineage>
</organism>
<proteinExistence type="predicted"/>
<gene>
    <name evidence="2" type="primary">lptD_4</name>
    <name evidence="2" type="ORF">MAMMFC1_03504</name>
</gene>
<dbReference type="EMBL" id="AP018449">
    <property type="protein sequence ID" value="BBB92803.1"/>
    <property type="molecule type" value="Genomic_DNA"/>
</dbReference>
<dbReference type="KEGG" id="mana:MAMMFC1_03504"/>
<evidence type="ECO:0000313" key="3">
    <source>
        <dbReference type="Proteomes" id="UP000276437"/>
    </source>
</evidence>
<dbReference type="Gene3D" id="2.60.450.10">
    <property type="entry name" value="Lipopolysaccharide (LPS) transport protein A like domain"/>
    <property type="match status" value="1"/>
</dbReference>
<reference evidence="2 3" key="1">
    <citation type="journal article" date="2018" name="Int. J. Syst. Evol. Microbiol.">
        <title>Methylomusa anaerophila gen. nov., sp. nov., an anaerobic methanol-utilizing bacterium isolated from a microbial fuel cell.</title>
        <authorList>
            <person name="Amano N."/>
            <person name="Yamamuro A."/>
            <person name="Miyahara M."/>
            <person name="Kouzuma A."/>
            <person name="Abe T."/>
            <person name="Watanabe K."/>
        </authorList>
    </citation>
    <scope>NUCLEOTIDE SEQUENCE [LARGE SCALE GENOMIC DNA]</scope>
    <source>
        <strain evidence="2 3">MMFC1</strain>
    </source>
</reference>
<dbReference type="AlphaFoldDB" id="A0A348AP05"/>
<dbReference type="RefSeq" id="WP_126309720.1">
    <property type="nucleotide sequence ID" value="NZ_AP018449.1"/>
</dbReference>
<dbReference type="Pfam" id="PF03968">
    <property type="entry name" value="LptD_N"/>
    <property type="match status" value="1"/>
</dbReference>
<sequence>MKIKALIFIIVFIVLLTGIAAAKPVITADQTYFDINTGLYVLKGNVFIQVNNRTITAGQAKVDMASLEVWGSGGISVTQDDIHFTGDSVYVCGANSQASIDGGVEFARTNLSIKANKVDFNWRSRIANFCGDVEVTQGNNRWKAANVVYNVDTDTFL</sequence>
<protein>
    <submittedName>
        <fullName evidence="2">LPS-assembly protein LptD</fullName>
    </submittedName>
</protein>